<dbReference type="EMBL" id="JBHIRY010000009">
    <property type="protein sequence ID" value="MFB5761083.1"/>
    <property type="molecule type" value="Genomic_DNA"/>
</dbReference>
<gene>
    <name evidence="1" type="ORF">ACE5LO_11845</name>
</gene>
<dbReference type="RefSeq" id="WP_375520228.1">
    <property type="nucleotide sequence ID" value="NZ_JBHIRY010000009.1"/>
</dbReference>
<protein>
    <submittedName>
        <fullName evidence="1">Uncharacterized protein</fullName>
    </submittedName>
</protein>
<evidence type="ECO:0000313" key="1">
    <source>
        <dbReference type="EMBL" id="MFB5761083.1"/>
    </source>
</evidence>
<proteinExistence type="predicted"/>
<name>A0ABV5C1D9_9BACL</name>
<organism evidence="1 2">
    <name type="scientific">Paenibacillus medicaginis</name>
    <dbReference type="NCBI Taxonomy" id="1470560"/>
    <lineage>
        <taxon>Bacteria</taxon>
        <taxon>Bacillati</taxon>
        <taxon>Bacillota</taxon>
        <taxon>Bacilli</taxon>
        <taxon>Bacillales</taxon>
        <taxon>Paenibacillaceae</taxon>
        <taxon>Paenibacillus</taxon>
    </lineage>
</organism>
<keyword evidence="2" id="KW-1185">Reference proteome</keyword>
<reference evidence="1 2" key="1">
    <citation type="submission" date="2024-09" db="EMBL/GenBank/DDBJ databases">
        <title>Paenibacillus zeirhizospherea sp. nov., isolated from surface of the maize (Zea mays) roots in a horticulture field, Hungary.</title>
        <authorList>
            <person name="Marton D."/>
            <person name="Farkas M."/>
            <person name="Bedics A."/>
            <person name="Toth E."/>
            <person name="Tancsics A."/>
            <person name="Boka K."/>
            <person name="Marati G."/>
            <person name="Kriszt B."/>
            <person name="Cserhati M."/>
        </authorList>
    </citation>
    <scope>NUCLEOTIDE SEQUENCE [LARGE SCALE GENOMIC DNA]</scope>
    <source>
        <strain evidence="1 2">JCM 18446</strain>
    </source>
</reference>
<accession>A0ABV5C1D9</accession>
<dbReference type="Proteomes" id="UP001580430">
    <property type="component" value="Unassembled WGS sequence"/>
</dbReference>
<comment type="caution">
    <text evidence="1">The sequence shown here is derived from an EMBL/GenBank/DDBJ whole genome shotgun (WGS) entry which is preliminary data.</text>
</comment>
<evidence type="ECO:0000313" key="2">
    <source>
        <dbReference type="Proteomes" id="UP001580430"/>
    </source>
</evidence>
<sequence>MEMKNKMETVNLANFDNIDSLEKLEKVCKAIADDAIIQLQELVFSTDAASNESRVACKARKDLAISLLTRIKK</sequence>